<dbReference type="Gene3D" id="3.40.50.150">
    <property type="entry name" value="Vaccinia Virus protein VP39"/>
    <property type="match status" value="1"/>
</dbReference>
<keyword evidence="2" id="KW-1185">Reference proteome</keyword>
<dbReference type="Proteomes" id="UP000034883">
    <property type="component" value="Chromosome"/>
</dbReference>
<evidence type="ECO:0000313" key="1">
    <source>
        <dbReference type="EMBL" id="AKF05768.1"/>
    </source>
</evidence>
<dbReference type="GO" id="GO:0032259">
    <property type="term" value="P:methylation"/>
    <property type="evidence" value="ECO:0007669"/>
    <property type="project" value="UniProtKB-KW"/>
</dbReference>
<protein>
    <submittedName>
        <fullName evidence="1">Methyltransferase type 12</fullName>
    </submittedName>
</protein>
<dbReference type="PANTHER" id="PTHR43861">
    <property type="entry name" value="TRANS-ACONITATE 2-METHYLTRANSFERASE-RELATED"/>
    <property type="match status" value="1"/>
</dbReference>
<proteinExistence type="predicted"/>
<dbReference type="SUPFAM" id="SSF53335">
    <property type="entry name" value="S-adenosyl-L-methionine-dependent methyltransferases"/>
    <property type="match status" value="1"/>
</dbReference>
<dbReference type="STRING" id="927083.DB32_002917"/>
<dbReference type="CDD" id="cd02440">
    <property type="entry name" value="AdoMet_MTases"/>
    <property type="match status" value="1"/>
</dbReference>
<keyword evidence="1" id="KW-0808">Transferase</keyword>
<dbReference type="GO" id="GO:0008168">
    <property type="term" value="F:methyltransferase activity"/>
    <property type="evidence" value="ECO:0007669"/>
    <property type="project" value="UniProtKB-KW"/>
</dbReference>
<accession>A0A0F6W2E8</accession>
<gene>
    <name evidence="1" type="ORF">DB32_002917</name>
</gene>
<dbReference type="Pfam" id="PF13489">
    <property type="entry name" value="Methyltransf_23"/>
    <property type="match status" value="1"/>
</dbReference>
<dbReference type="KEGG" id="samy:DB32_002917"/>
<dbReference type="AlphaFoldDB" id="A0A0F6W2E8"/>
<organism evidence="1 2">
    <name type="scientific">Sandaracinus amylolyticus</name>
    <dbReference type="NCBI Taxonomy" id="927083"/>
    <lineage>
        <taxon>Bacteria</taxon>
        <taxon>Pseudomonadati</taxon>
        <taxon>Myxococcota</taxon>
        <taxon>Polyangia</taxon>
        <taxon>Polyangiales</taxon>
        <taxon>Sandaracinaceae</taxon>
        <taxon>Sandaracinus</taxon>
    </lineage>
</organism>
<dbReference type="EMBL" id="CP011125">
    <property type="protein sequence ID" value="AKF05768.1"/>
    <property type="molecule type" value="Genomic_DNA"/>
</dbReference>
<keyword evidence="1" id="KW-0489">Methyltransferase</keyword>
<reference evidence="1 2" key="1">
    <citation type="submission" date="2015-03" db="EMBL/GenBank/DDBJ databases">
        <title>Genome assembly of Sandaracinus amylolyticus DSM 53668.</title>
        <authorList>
            <person name="Sharma G."/>
            <person name="Subramanian S."/>
        </authorList>
    </citation>
    <scope>NUCLEOTIDE SEQUENCE [LARGE SCALE GENOMIC DNA]</scope>
    <source>
        <strain evidence="1 2">DSM 53668</strain>
    </source>
</reference>
<dbReference type="InterPro" id="IPR029063">
    <property type="entry name" value="SAM-dependent_MTases_sf"/>
</dbReference>
<name>A0A0F6W2E8_9BACT</name>
<sequence>MLADERFELVRCHACALRYHARVLDANGLALLYGSWIDAMQIERFEAEHVPADRREPFAVGRHVVKDLLSMHALAGAPSEMRLLDFGCGDGRALRIASALGLRAVGVDPSVTRSERASDGGGAVHPTLEDALADIGGRVDAILMSEVLEHLVEPRRVLSSLVAAMRPGGVILIETPDTRGIDGPPRTFEHMRWVHPLEHVNGFTPETLERMARAVGLEPAPIMRAHATTRLRDVVRTEVGRLLARPSTSRIFVKP</sequence>
<evidence type="ECO:0000313" key="2">
    <source>
        <dbReference type="Proteomes" id="UP000034883"/>
    </source>
</evidence>